<reference evidence="2" key="1">
    <citation type="submission" date="2024-06" db="EMBL/GenBank/DDBJ databases">
        <title>Mesorhizobium karijinii sp. nov., a symbiont of the iconic Swainsona formosa from arid Australia.</title>
        <authorList>
            <person name="Hill Y.J."/>
            <person name="Watkin E.L.J."/>
            <person name="O'Hara G.W."/>
            <person name="Terpolilli J."/>
            <person name="Tye M.L."/>
            <person name="Kohlmeier M.G."/>
        </authorList>
    </citation>
    <scope>NUCLEOTIDE SEQUENCE</scope>
    <source>
        <strain evidence="2">WSM2240</strain>
    </source>
</reference>
<keyword evidence="1" id="KW-0812">Transmembrane</keyword>
<gene>
    <name evidence="2" type="ORF">ABVK50_10435</name>
</gene>
<name>A0AAU8CWX1_9HYPH</name>
<evidence type="ECO:0000256" key="1">
    <source>
        <dbReference type="SAM" id="Phobius"/>
    </source>
</evidence>
<organism evidence="2">
    <name type="scientific">Mesorhizobium sp. WSM2240</name>
    <dbReference type="NCBI Taxonomy" id="3228851"/>
    <lineage>
        <taxon>Bacteria</taxon>
        <taxon>Pseudomonadati</taxon>
        <taxon>Pseudomonadota</taxon>
        <taxon>Alphaproteobacteria</taxon>
        <taxon>Hyphomicrobiales</taxon>
        <taxon>Phyllobacteriaceae</taxon>
        <taxon>Mesorhizobium</taxon>
    </lineage>
</organism>
<dbReference type="Gene3D" id="1.10.530.10">
    <property type="match status" value="1"/>
</dbReference>
<proteinExistence type="predicted"/>
<dbReference type="AlphaFoldDB" id="A0AAU8CWX1"/>
<dbReference type="RefSeq" id="WP_353641632.1">
    <property type="nucleotide sequence ID" value="NZ_CP159253.1"/>
</dbReference>
<feature type="transmembrane region" description="Helical" evidence="1">
    <location>
        <begin position="137"/>
        <end position="156"/>
    </location>
</feature>
<feature type="transmembrane region" description="Helical" evidence="1">
    <location>
        <begin position="162"/>
        <end position="181"/>
    </location>
</feature>
<sequence length="200" mass="22434">MRGLIEELGLRGSKKLDADLQDRLGYHLLKRRGYEGFMAGTISRTEFGKRLAQEWASFPVLANTKGAHRSVKRGQSYYAGDGLNKSLTAPETVEAVLDRVKAADNSIAVREEPVIVEKPVVKDPEELDKPLTGSKTIWTYITVIFTAIASIFERLNFIDLDWRVQIFMLAVVVGLAGYGIYPRRRIARVYRELKAEFGGA</sequence>
<evidence type="ECO:0000313" key="2">
    <source>
        <dbReference type="EMBL" id="XCG50858.1"/>
    </source>
</evidence>
<accession>A0AAU8CWX1</accession>
<keyword evidence="1" id="KW-1133">Transmembrane helix</keyword>
<keyword evidence="1" id="KW-0472">Membrane</keyword>
<protein>
    <submittedName>
        <fullName evidence="2">Uncharacterized protein</fullName>
    </submittedName>
</protein>
<dbReference type="EMBL" id="CP159253">
    <property type="protein sequence ID" value="XCG50858.1"/>
    <property type="molecule type" value="Genomic_DNA"/>
</dbReference>